<protein>
    <recommendedName>
        <fullName evidence="1">Protein phosphatase</fullName>
        <ecNumber evidence="1">3.1.3.16</ecNumber>
    </recommendedName>
</protein>
<comment type="catalytic activity">
    <reaction evidence="1">
        <text>O-phospho-L-seryl-[protein] + H2O = L-seryl-[protein] + phosphate</text>
        <dbReference type="Rhea" id="RHEA:20629"/>
        <dbReference type="Rhea" id="RHEA-COMP:9863"/>
        <dbReference type="Rhea" id="RHEA-COMP:11604"/>
        <dbReference type="ChEBI" id="CHEBI:15377"/>
        <dbReference type="ChEBI" id="CHEBI:29999"/>
        <dbReference type="ChEBI" id="CHEBI:43474"/>
        <dbReference type="ChEBI" id="CHEBI:83421"/>
        <dbReference type="EC" id="3.1.3.16"/>
    </reaction>
</comment>
<dbReference type="PANTHER" id="PTHR12320:SF1">
    <property type="entry name" value="PROTEIN PHOSPHATASE PTC7 HOMOLOG"/>
    <property type="match status" value="1"/>
</dbReference>
<sequence>MKNRDTDLTPAGRRKGAHVSYRSPQQLHYFNCPFQKLVKRAYDLSLDRTIDSPFARLAKENDKMWGGGMPDDITIIVARVVKRA</sequence>
<dbReference type="PANTHER" id="PTHR12320">
    <property type="entry name" value="PROTEIN PHOSPHATASE 2C"/>
    <property type="match status" value="1"/>
</dbReference>
<dbReference type="GO" id="GO:0004722">
    <property type="term" value="F:protein serine/threonine phosphatase activity"/>
    <property type="evidence" value="ECO:0007669"/>
    <property type="project" value="UniProtKB-EC"/>
</dbReference>
<dbReference type="VEuPathDB" id="FungiDB:H310_00891"/>
<accession>A0A3R6WMB4</accession>
<comment type="similarity">
    <text evidence="1">Belongs to the PP2C family.</text>
</comment>
<keyword evidence="3" id="KW-1185">Reference proteome</keyword>
<dbReference type="InterPro" id="IPR039123">
    <property type="entry name" value="PPTC7"/>
</dbReference>
<gene>
    <name evidence="2" type="ORF">DYB32_004551</name>
</gene>
<keyword evidence="1" id="KW-0479">Metal-binding</keyword>
<comment type="cofactor">
    <cofactor evidence="1">
        <name>Mg(2+)</name>
        <dbReference type="ChEBI" id="CHEBI:18420"/>
    </cofactor>
</comment>
<organism evidence="2 3">
    <name type="scientific">Aphanomyces invadans</name>
    <dbReference type="NCBI Taxonomy" id="157072"/>
    <lineage>
        <taxon>Eukaryota</taxon>
        <taxon>Sar</taxon>
        <taxon>Stramenopiles</taxon>
        <taxon>Oomycota</taxon>
        <taxon>Saprolegniomycetes</taxon>
        <taxon>Saprolegniales</taxon>
        <taxon>Verrucalvaceae</taxon>
        <taxon>Aphanomyces</taxon>
    </lineage>
</organism>
<keyword evidence="1" id="KW-0464">Manganese</keyword>
<dbReference type="GO" id="GO:0046872">
    <property type="term" value="F:metal ion binding"/>
    <property type="evidence" value="ECO:0007669"/>
    <property type="project" value="UniProtKB-UniRule"/>
</dbReference>
<evidence type="ECO:0000256" key="1">
    <source>
        <dbReference type="RuleBase" id="RU366020"/>
    </source>
</evidence>
<evidence type="ECO:0000313" key="3">
    <source>
        <dbReference type="Proteomes" id="UP000285060"/>
    </source>
</evidence>
<comment type="caution">
    <text evidence="2">The sequence shown here is derived from an EMBL/GenBank/DDBJ whole genome shotgun (WGS) entry which is preliminary data.</text>
</comment>
<dbReference type="Proteomes" id="UP000285060">
    <property type="component" value="Unassembled WGS sequence"/>
</dbReference>
<proteinExistence type="inferred from homology"/>
<keyword evidence="1" id="KW-0378">Hydrolase</keyword>
<name>A0A3R6WMB4_9STRA</name>
<evidence type="ECO:0000313" key="2">
    <source>
        <dbReference type="EMBL" id="RHY30194.1"/>
    </source>
</evidence>
<reference evidence="2 3" key="1">
    <citation type="submission" date="2018-08" db="EMBL/GenBank/DDBJ databases">
        <title>Aphanomyces genome sequencing and annotation.</title>
        <authorList>
            <person name="Minardi D."/>
            <person name="Oidtmann B."/>
            <person name="Van Der Giezen M."/>
            <person name="Studholme D.J."/>
        </authorList>
    </citation>
    <scope>NUCLEOTIDE SEQUENCE [LARGE SCALE GENOMIC DNA]</scope>
    <source>
        <strain evidence="2 3">NJM0002</strain>
    </source>
</reference>
<dbReference type="EC" id="3.1.3.16" evidence="1"/>
<keyword evidence="1" id="KW-0460">Magnesium</keyword>
<comment type="catalytic activity">
    <reaction evidence="1">
        <text>O-phospho-L-threonyl-[protein] + H2O = L-threonyl-[protein] + phosphate</text>
        <dbReference type="Rhea" id="RHEA:47004"/>
        <dbReference type="Rhea" id="RHEA-COMP:11060"/>
        <dbReference type="Rhea" id="RHEA-COMP:11605"/>
        <dbReference type="ChEBI" id="CHEBI:15377"/>
        <dbReference type="ChEBI" id="CHEBI:30013"/>
        <dbReference type="ChEBI" id="CHEBI:43474"/>
        <dbReference type="ChEBI" id="CHEBI:61977"/>
        <dbReference type="EC" id="3.1.3.16"/>
    </reaction>
</comment>
<comment type="cofactor">
    <cofactor evidence="1">
        <name>Mn(2+)</name>
        <dbReference type="ChEBI" id="CHEBI:29035"/>
    </cofactor>
</comment>
<dbReference type="EMBL" id="QUSY01000346">
    <property type="protein sequence ID" value="RHY30194.1"/>
    <property type="molecule type" value="Genomic_DNA"/>
</dbReference>
<keyword evidence="1" id="KW-0904">Protein phosphatase</keyword>
<dbReference type="AlphaFoldDB" id="A0A3R6WMB4"/>